<dbReference type="GO" id="GO:0000124">
    <property type="term" value="C:SAGA complex"/>
    <property type="evidence" value="ECO:0007669"/>
    <property type="project" value="TreeGrafter"/>
</dbReference>
<feature type="region of interest" description="Disordered" evidence="6">
    <location>
        <begin position="248"/>
        <end position="328"/>
    </location>
</feature>
<keyword evidence="3" id="KW-0805">Transcription regulation</keyword>
<dbReference type="Gene3D" id="1.10.20.10">
    <property type="entry name" value="Histone, subunit A"/>
    <property type="match status" value="1"/>
</dbReference>
<dbReference type="GeneID" id="34609747"/>
<dbReference type="InterPro" id="IPR051431">
    <property type="entry name" value="TFIID_subunit_9"/>
</dbReference>
<feature type="compositionally biased region" description="Low complexity" evidence="6">
    <location>
        <begin position="9"/>
        <end position="32"/>
    </location>
</feature>
<proteinExistence type="inferred from homology"/>
<dbReference type="GO" id="GO:0003713">
    <property type="term" value="F:transcription coactivator activity"/>
    <property type="evidence" value="ECO:0007669"/>
    <property type="project" value="TreeGrafter"/>
</dbReference>
<dbReference type="GO" id="GO:0046982">
    <property type="term" value="F:protein heterodimerization activity"/>
    <property type="evidence" value="ECO:0007669"/>
    <property type="project" value="InterPro"/>
</dbReference>
<dbReference type="GO" id="GO:0016251">
    <property type="term" value="F:RNA polymerase II general transcription initiation factor activity"/>
    <property type="evidence" value="ECO:0007669"/>
    <property type="project" value="TreeGrafter"/>
</dbReference>
<dbReference type="PANTHER" id="PTHR48068">
    <property type="entry name" value="TAF9 RNA POLYMERASE II, TATA BOX-BINDING PROTEIN (TBP)-ASSOCIATED FACTOR"/>
    <property type="match status" value="1"/>
</dbReference>
<evidence type="ECO:0000256" key="6">
    <source>
        <dbReference type="SAM" id="MobiDB-lite"/>
    </source>
</evidence>
<keyword evidence="8" id="KW-1185">Reference proteome</keyword>
<dbReference type="VEuPathDB" id="FungiDB:ASPZODRAFT_133484"/>
<dbReference type="InterPro" id="IPR003162">
    <property type="entry name" value="TFIID-31"/>
</dbReference>
<feature type="region of interest" description="Disordered" evidence="6">
    <location>
        <begin position="1"/>
        <end position="84"/>
    </location>
</feature>
<dbReference type="CDD" id="cd07979">
    <property type="entry name" value="HFD_TAF9"/>
    <property type="match status" value="1"/>
</dbReference>
<dbReference type="InterPro" id="IPR009072">
    <property type="entry name" value="Histone-fold"/>
</dbReference>
<protein>
    <recommendedName>
        <fullName evidence="9">Transcription initiation factor TFIID subunit 9</fullName>
    </recommendedName>
</protein>
<dbReference type="RefSeq" id="XP_022580137.1">
    <property type="nucleotide sequence ID" value="XM_022723282.1"/>
</dbReference>
<feature type="compositionally biased region" description="Acidic residues" evidence="6">
    <location>
        <begin position="250"/>
        <end position="259"/>
    </location>
</feature>
<evidence type="ECO:0000256" key="3">
    <source>
        <dbReference type="ARBA" id="ARBA00023015"/>
    </source>
</evidence>
<feature type="compositionally biased region" description="Low complexity" evidence="6">
    <location>
        <begin position="268"/>
        <end position="287"/>
    </location>
</feature>
<gene>
    <name evidence="7" type="ORF">ASPZODRAFT_133484</name>
</gene>
<dbReference type="AlphaFoldDB" id="A0A1L9SEV7"/>
<dbReference type="GO" id="GO:0051123">
    <property type="term" value="P:RNA polymerase II preinitiation complex assembly"/>
    <property type="evidence" value="ECO:0007669"/>
    <property type="project" value="TreeGrafter"/>
</dbReference>
<dbReference type="Pfam" id="PF02291">
    <property type="entry name" value="TFIID-31kDa"/>
    <property type="match status" value="1"/>
</dbReference>
<feature type="compositionally biased region" description="Acidic residues" evidence="6">
    <location>
        <begin position="288"/>
        <end position="300"/>
    </location>
</feature>
<dbReference type="OrthoDB" id="341924at2759"/>
<dbReference type="EMBL" id="KV878344">
    <property type="protein sequence ID" value="OJJ45627.1"/>
    <property type="molecule type" value="Genomic_DNA"/>
</dbReference>
<dbReference type="SUPFAM" id="SSF47113">
    <property type="entry name" value="Histone-fold"/>
    <property type="match status" value="1"/>
</dbReference>
<dbReference type="Proteomes" id="UP000184188">
    <property type="component" value="Unassembled WGS sequence"/>
</dbReference>
<dbReference type="FunFam" id="1.10.20.10:FF:000069">
    <property type="entry name" value="Transcription initiation factor TFIID subunit"/>
    <property type="match status" value="1"/>
</dbReference>
<keyword evidence="4" id="KW-0804">Transcription</keyword>
<dbReference type="STRING" id="1073090.A0A1L9SEV7"/>
<evidence type="ECO:0000256" key="5">
    <source>
        <dbReference type="ARBA" id="ARBA00023242"/>
    </source>
</evidence>
<evidence type="ECO:0000256" key="2">
    <source>
        <dbReference type="ARBA" id="ARBA00007646"/>
    </source>
</evidence>
<evidence type="ECO:0008006" key="9">
    <source>
        <dbReference type="Google" id="ProtNLM"/>
    </source>
</evidence>
<evidence type="ECO:0000256" key="4">
    <source>
        <dbReference type="ARBA" id="ARBA00023163"/>
    </source>
</evidence>
<feature type="compositionally biased region" description="Low complexity" evidence="6">
    <location>
        <begin position="42"/>
        <end position="64"/>
    </location>
</feature>
<evidence type="ECO:0000313" key="7">
    <source>
        <dbReference type="EMBL" id="OJJ45627.1"/>
    </source>
</evidence>
<accession>A0A1L9SEV7</accession>
<comment type="subcellular location">
    <subcellularLocation>
        <location evidence="1">Nucleus</location>
    </subcellularLocation>
</comment>
<dbReference type="PANTHER" id="PTHR48068:SF4">
    <property type="entry name" value="TATA-BOX BINDING PROTEIN ASSOCIATED FACTOR 9"/>
    <property type="match status" value="1"/>
</dbReference>
<sequence length="328" mass="33558">MTSPSQTQSSAPATQPLTPPAEQQQQQSGAAAVANNVTSSQLNAGGNTPATANNASSLNATSTLPTAQPPQVPATSLGDSGKSRRPRDVRLIHMLLASLGVTAYQERVPVQLLDFAYRYTSGVLQDAVHLATEGYAGAVGTTDGAGAGGGGRGPVEVNSVSLPALRLSIASRLHYQFQTGVPKEFLMDVAAERNRIALPGASRGFDNGAAAGAAGAGGKAPTPSVMMGGMRLPPERFCLTGTGWNMKDEWDSEGEEEEVPLQQGTTMATAPGGDLAAATTTATMGAAEEADEEAEDDDDGDGRMEDIFGDDTAMGEGDGDGDKTMTDV</sequence>
<keyword evidence="5" id="KW-0539">Nucleus</keyword>
<evidence type="ECO:0000256" key="1">
    <source>
        <dbReference type="ARBA" id="ARBA00004123"/>
    </source>
</evidence>
<dbReference type="GO" id="GO:0005669">
    <property type="term" value="C:transcription factor TFIID complex"/>
    <property type="evidence" value="ECO:0007669"/>
    <property type="project" value="TreeGrafter"/>
</dbReference>
<reference evidence="8" key="1">
    <citation type="journal article" date="2017" name="Genome Biol.">
        <title>Comparative genomics reveals high biological diversity and specific adaptations in the industrially and medically important fungal genus Aspergillus.</title>
        <authorList>
            <person name="de Vries R.P."/>
            <person name="Riley R."/>
            <person name="Wiebenga A."/>
            <person name="Aguilar-Osorio G."/>
            <person name="Amillis S."/>
            <person name="Uchima C.A."/>
            <person name="Anderluh G."/>
            <person name="Asadollahi M."/>
            <person name="Askin M."/>
            <person name="Barry K."/>
            <person name="Battaglia E."/>
            <person name="Bayram O."/>
            <person name="Benocci T."/>
            <person name="Braus-Stromeyer S.A."/>
            <person name="Caldana C."/>
            <person name="Canovas D."/>
            <person name="Cerqueira G.C."/>
            <person name="Chen F."/>
            <person name="Chen W."/>
            <person name="Choi C."/>
            <person name="Clum A."/>
            <person name="Dos Santos R.A."/>
            <person name="Damasio A.R."/>
            <person name="Diallinas G."/>
            <person name="Emri T."/>
            <person name="Fekete E."/>
            <person name="Flipphi M."/>
            <person name="Freyberg S."/>
            <person name="Gallo A."/>
            <person name="Gournas C."/>
            <person name="Habgood R."/>
            <person name="Hainaut M."/>
            <person name="Harispe M.L."/>
            <person name="Henrissat B."/>
            <person name="Hilden K.S."/>
            <person name="Hope R."/>
            <person name="Hossain A."/>
            <person name="Karabika E."/>
            <person name="Karaffa L."/>
            <person name="Karanyi Z."/>
            <person name="Krasevec N."/>
            <person name="Kuo A."/>
            <person name="Kusch H."/>
            <person name="LaButti K."/>
            <person name="Lagendijk E.L."/>
            <person name="Lapidus A."/>
            <person name="Levasseur A."/>
            <person name="Lindquist E."/>
            <person name="Lipzen A."/>
            <person name="Logrieco A.F."/>
            <person name="MacCabe A."/>
            <person name="Maekelae M.R."/>
            <person name="Malavazi I."/>
            <person name="Melin P."/>
            <person name="Meyer V."/>
            <person name="Mielnichuk N."/>
            <person name="Miskei M."/>
            <person name="Molnar A.P."/>
            <person name="Mule G."/>
            <person name="Ngan C.Y."/>
            <person name="Orejas M."/>
            <person name="Orosz E."/>
            <person name="Ouedraogo J.P."/>
            <person name="Overkamp K.M."/>
            <person name="Park H.-S."/>
            <person name="Perrone G."/>
            <person name="Piumi F."/>
            <person name="Punt P.J."/>
            <person name="Ram A.F."/>
            <person name="Ramon A."/>
            <person name="Rauscher S."/>
            <person name="Record E."/>
            <person name="Riano-Pachon D.M."/>
            <person name="Robert V."/>
            <person name="Roehrig J."/>
            <person name="Ruller R."/>
            <person name="Salamov A."/>
            <person name="Salih N.S."/>
            <person name="Samson R.A."/>
            <person name="Sandor E."/>
            <person name="Sanguinetti M."/>
            <person name="Schuetze T."/>
            <person name="Sepcic K."/>
            <person name="Shelest E."/>
            <person name="Sherlock G."/>
            <person name="Sophianopoulou V."/>
            <person name="Squina F.M."/>
            <person name="Sun H."/>
            <person name="Susca A."/>
            <person name="Todd R.B."/>
            <person name="Tsang A."/>
            <person name="Unkles S.E."/>
            <person name="van de Wiele N."/>
            <person name="van Rossen-Uffink D."/>
            <person name="Oliveira J.V."/>
            <person name="Vesth T.C."/>
            <person name="Visser J."/>
            <person name="Yu J.-H."/>
            <person name="Zhou M."/>
            <person name="Andersen M.R."/>
            <person name="Archer D.B."/>
            <person name="Baker S.E."/>
            <person name="Benoit I."/>
            <person name="Brakhage A.A."/>
            <person name="Braus G.H."/>
            <person name="Fischer R."/>
            <person name="Frisvad J.C."/>
            <person name="Goldman G.H."/>
            <person name="Houbraken J."/>
            <person name="Oakley B."/>
            <person name="Pocsi I."/>
            <person name="Scazzocchio C."/>
            <person name="Seiboth B."/>
            <person name="vanKuyk P.A."/>
            <person name="Wortman J."/>
            <person name="Dyer P.S."/>
            <person name="Grigoriev I.V."/>
        </authorList>
    </citation>
    <scope>NUCLEOTIDE SEQUENCE [LARGE SCALE GENOMIC DNA]</scope>
    <source>
        <strain evidence="8">CBS 506.65</strain>
    </source>
</reference>
<comment type="similarity">
    <text evidence="2">Belongs to the TAF9 family.</text>
</comment>
<name>A0A1L9SEV7_9EURO</name>
<organism evidence="7 8">
    <name type="scientific">Penicilliopsis zonata CBS 506.65</name>
    <dbReference type="NCBI Taxonomy" id="1073090"/>
    <lineage>
        <taxon>Eukaryota</taxon>
        <taxon>Fungi</taxon>
        <taxon>Dikarya</taxon>
        <taxon>Ascomycota</taxon>
        <taxon>Pezizomycotina</taxon>
        <taxon>Eurotiomycetes</taxon>
        <taxon>Eurotiomycetidae</taxon>
        <taxon>Eurotiales</taxon>
        <taxon>Aspergillaceae</taxon>
        <taxon>Penicilliopsis</taxon>
    </lineage>
</organism>
<evidence type="ECO:0000313" key="8">
    <source>
        <dbReference type="Proteomes" id="UP000184188"/>
    </source>
</evidence>